<evidence type="ECO:0000256" key="5">
    <source>
        <dbReference type="ARBA" id="ARBA00022842"/>
    </source>
</evidence>
<dbReference type="RefSeq" id="WP_188786101.1">
    <property type="nucleotide sequence ID" value="NZ_BMOC01000003.1"/>
</dbReference>
<sequence length="126" mass="13318">MIIDTSFLIALGNGDRGAFERGKELAASGEVQWLPAPVVGELEYGVEMAGTDEEKRQVRNACRLYPVVEIDTEIARRAGRLLAKADREAGGPGAAGVDDVDAMVAAVSEHLGDPVLTENQGESPVI</sequence>
<evidence type="ECO:0000259" key="7">
    <source>
        <dbReference type="Pfam" id="PF01850"/>
    </source>
</evidence>
<proteinExistence type="inferred from homology"/>
<reference evidence="8" key="1">
    <citation type="journal article" date="2014" name="Int. J. Syst. Evol. Microbiol.">
        <title>Complete genome sequence of Corynebacterium casei LMG S-19264T (=DSM 44701T), isolated from a smear-ripened cheese.</title>
        <authorList>
            <consortium name="US DOE Joint Genome Institute (JGI-PGF)"/>
            <person name="Walter F."/>
            <person name="Albersmeier A."/>
            <person name="Kalinowski J."/>
            <person name="Ruckert C."/>
        </authorList>
    </citation>
    <scope>NUCLEOTIDE SEQUENCE</scope>
    <source>
        <strain evidence="8">JCM 14359</strain>
    </source>
</reference>
<dbReference type="Pfam" id="PF01850">
    <property type="entry name" value="PIN"/>
    <property type="match status" value="1"/>
</dbReference>
<gene>
    <name evidence="8" type="ORF">GCM10008995_08030</name>
</gene>
<dbReference type="GO" id="GO:0004518">
    <property type="term" value="F:nuclease activity"/>
    <property type="evidence" value="ECO:0007669"/>
    <property type="project" value="UniProtKB-KW"/>
</dbReference>
<organism evidence="8 9">
    <name type="scientific">Halobellus salinus</name>
    <dbReference type="NCBI Taxonomy" id="931585"/>
    <lineage>
        <taxon>Archaea</taxon>
        <taxon>Methanobacteriati</taxon>
        <taxon>Methanobacteriota</taxon>
        <taxon>Stenosarchaea group</taxon>
        <taxon>Halobacteria</taxon>
        <taxon>Halobacteriales</taxon>
        <taxon>Haloferacaceae</taxon>
        <taxon>Halobellus</taxon>
    </lineage>
</organism>
<evidence type="ECO:0000256" key="4">
    <source>
        <dbReference type="ARBA" id="ARBA00022801"/>
    </source>
</evidence>
<evidence type="ECO:0000313" key="8">
    <source>
        <dbReference type="EMBL" id="GGJ00618.1"/>
    </source>
</evidence>
<evidence type="ECO:0000256" key="1">
    <source>
        <dbReference type="ARBA" id="ARBA00001946"/>
    </source>
</evidence>
<keyword evidence="4" id="KW-0378">Hydrolase</keyword>
<name>A0A830EN65_9EURY</name>
<keyword evidence="5" id="KW-0460">Magnesium</keyword>
<dbReference type="Proteomes" id="UP000653099">
    <property type="component" value="Unassembled WGS sequence"/>
</dbReference>
<dbReference type="PANTHER" id="PTHR33653:SF1">
    <property type="entry name" value="RIBONUCLEASE VAPC2"/>
    <property type="match status" value="1"/>
</dbReference>
<evidence type="ECO:0000256" key="2">
    <source>
        <dbReference type="ARBA" id="ARBA00022722"/>
    </source>
</evidence>
<evidence type="ECO:0000256" key="6">
    <source>
        <dbReference type="ARBA" id="ARBA00038093"/>
    </source>
</evidence>
<dbReference type="OrthoDB" id="38049at2157"/>
<dbReference type="InterPro" id="IPR002716">
    <property type="entry name" value="PIN_dom"/>
</dbReference>
<keyword evidence="2" id="KW-0540">Nuclease</keyword>
<evidence type="ECO:0000256" key="3">
    <source>
        <dbReference type="ARBA" id="ARBA00022723"/>
    </source>
</evidence>
<protein>
    <recommendedName>
        <fullName evidence="7">PIN domain-containing protein</fullName>
    </recommendedName>
</protein>
<keyword evidence="3" id="KW-0479">Metal-binding</keyword>
<comment type="caution">
    <text evidence="8">The sequence shown here is derived from an EMBL/GenBank/DDBJ whole genome shotgun (WGS) entry which is preliminary data.</text>
</comment>
<dbReference type="AlphaFoldDB" id="A0A830EN65"/>
<comment type="cofactor">
    <cofactor evidence="1">
        <name>Mg(2+)</name>
        <dbReference type="ChEBI" id="CHEBI:18420"/>
    </cofactor>
</comment>
<comment type="similarity">
    <text evidence="6">Belongs to the PINc/VapC protein family.</text>
</comment>
<dbReference type="GO" id="GO:0046872">
    <property type="term" value="F:metal ion binding"/>
    <property type="evidence" value="ECO:0007669"/>
    <property type="project" value="UniProtKB-KW"/>
</dbReference>
<keyword evidence="9" id="KW-1185">Reference proteome</keyword>
<dbReference type="SUPFAM" id="SSF88723">
    <property type="entry name" value="PIN domain-like"/>
    <property type="match status" value="1"/>
</dbReference>
<reference evidence="8" key="2">
    <citation type="submission" date="2020-09" db="EMBL/GenBank/DDBJ databases">
        <authorList>
            <person name="Sun Q."/>
            <person name="Ohkuma M."/>
        </authorList>
    </citation>
    <scope>NUCLEOTIDE SEQUENCE</scope>
    <source>
        <strain evidence="8">JCM 14359</strain>
    </source>
</reference>
<dbReference type="InterPro" id="IPR029060">
    <property type="entry name" value="PIN-like_dom_sf"/>
</dbReference>
<dbReference type="PANTHER" id="PTHR33653">
    <property type="entry name" value="RIBONUCLEASE VAPC2"/>
    <property type="match status" value="1"/>
</dbReference>
<dbReference type="Gene3D" id="3.40.50.1010">
    <property type="entry name" value="5'-nuclease"/>
    <property type="match status" value="1"/>
</dbReference>
<dbReference type="EMBL" id="BMOC01000003">
    <property type="protein sequence ID" value="GGJ00618.1"/>
    <property type="molecule type" value="Genomic_DNA"/>
</dbReference>
<accession>A0A830EN65</accession>
<dbReference type="InterPro" id="IPR050556">
    <property type="entry name" value="Type_II_TA_system_RNase"/>
</dbReference>
<evidence type="ECO:0000313" key="9">
    <source>
        <dbReference type="Proteomes" id="UP000653099"/>
    </source>
</evidence>
<feature type="domain" description="PIN" evidence="7">
    <location>
        <begin position="1"/>
        <end position="119"/>
    </location>
</feature>
<dbReference type="GO" id="GO:0016787">
    <property type="term" value="F:hydrolase activity"/>
    <property type="evidence" value="ECO:0007669"/>
    <property type="project" value="UniProtKB-KW"/>
</dbReference>